<reference evidence="1" key="1">
    <citation type="journal article" date="2020" name="Stud. Mycol.">
        <title>101 Dothideomycetes genomes: a test case for predicting lifestyles and emergence of pathogens.</title>
        <authorList>
            <person name="Haridas S."/>
            <person name="Albert R."/>
            <person name="Binder M."/>
            <person name="Bloem J."/>
            <person name="Labutti K."/>
            <person name="Salamov A."/>
            <person name="Andreopoulos B."/>
            <person name="Baker S."/>
            <person name="Barry K."/>
            <person name="Bills G."/>
            <person name="Bluhm B."/>
            <person name="Cannon C."/>
            <person name="Castanera R."/>
            <person name="Culley D."/>
            <person name="Daum C."/>
            <person name="Ezra D."/>
            <person name="Gonzalez J."/>
            <person name="Henrissat B."/>
            <person name="Kuo A."/>
            <person name="Liang C."/>
            <person name="Lipzen A."/>
            <person name="Lutzoni F."/>
            <person name="Magnuson J."/>
            <person name="Mondo S."/>
            <person name="Nolan M."/>
            <person name="Ohm R."/>
            <person name="Pangilinan J."/>
            <person name="Park H.-J."/>
            <person name="Ramirez L."/>
            <person name="Alfaro M."/>
            <person name="Sun H."/>
            <person name="Tritt A."/>
            <person name="Yoshinaga Y."/>
            <person name="Zwiers L.-H."/>
            <person name="Turgeon B."/>
            <person name="Goodwin S."/>
            <person name="Spatafora J."/>
            <person name="Crous P."/>
            <person name="Grigoriev I."/>
        </authorList>
    </citation>
    <scope>NUCLEOTIDE SEQUENCE</scope>
    <source>
        <strain evidence="1">CBS 183.55</strain>
    </source>
</reference>
<sequence>MPFHDVPMMALADWVYRRELHRCQMREDHIRECLEQLGRLHKREPANQIHQQRYGDTWTGLRCILVELSAEELVSKWCFAWAQAYLAVKPMVRYMKQGGTENESKRGRRAITASSFCGRQASFGPFGEIDLGPAEATFRQAPPKIHLLRYVRLDVAT</sequence>
<organism evidence="1 2">
    <name type="scientific">Didymella exigua CBS 183.55</name>
    <dbReference type="NCBI Taxonomy" id="1150837"/>
    <lineage>
        <taxon>Eukaryota</taxon>
        <taxon>Fungi</taxon>
        <taxon>Dikarya</taxon>
        <taxon>Ascomycota</taxon>
        <taxon>Pezizomycotina</taxon>
        <taxon>Dothideomycetes</taxon>
        <taxon>Pleosporomycetidae</taxon>
        <taxon>Pleosporales</taxon>
        <taxon>Pleosporineae</taxon>
        <taxon>Didymellaceae</taxon>
        <taxon>Didymella</taxon>
    </lineage>
</organism>
<gene>
    <name evidence="1" type="ORF">M421DRAFT_88650</name>
</gene>
<evidence type="ECO:0000313" key="2">
    <source>
        <dbReference type="Proteomes" id="UP000800082"/>
    </source>
</evidence>
<evidence type="ECO:0000313" key="1">
    <source>
        <dbReference type="EMBL" id="KAF1933431.1"/>
    </source>
</evidence>
<dbReference type="GeneID" id="54355351"/>
<keyword evidence="2" id="KW-1185">Reference proteome</keyword>
<dbReference type="OrthoDB" id="10450339at2759"/>
<dbReference type="AlphaFoldDB" id="A0A6A5RYH2"/>
<protein>
    <submittedName>
        <fullName evidence="1">Uncharacterized protein</fullName>
    </submittedName>
</protein>
<dbReference type="EMBL" id="ML978957">
    <property type="protein sequence ID" value="KAF1933431.1"/>
    <property type="molecule type" value="Genomic_DNA"/>
</dbReference>
<proteinExistence type="predicted"/>
<accession>A0A6A5RYH2</accession>
<name>A0A6A5RYH2_9PLEO</name>
<dbReference type="RefSeq" id="XP_033453679.1">
    <property type="nucleotide sequence ID" value="XM_033597684.1"/>
</dbReference>
<dbReference type="Proteomes" id="UP000800082">
    <property type="component" value="Unassembled WGS sequence"/>
</dbReference>